<comment type="caution">
    <text evidence="11">The sequence shown here is derived from an EMBL/GenBank/DDBJ whole genome shotgun (WGS) entry which is preliminary data.</text>
</comment>
<dbReference type="InterPro" id="IPR023415">
    <property type="entry name" value="LDLR_class-A_CS"/>
</dbReference>
<dbReference type="PROSITE" id="PS50068">
    <property type="entry name" value="LDLRA_2"/>
    <property type="match status" value="2"/>
</dbReference>
<keyword evidence="6 9" id="KW-1015">Disulfide bond</keyword>
<evidence type="ECO:0000313" key="12">
    <source>
        <dbReference type="Proteomes" id="UP000285301"/>
    </source>
</evidence>
<dbReference type="InterPro" id="IPR036055">
    <property type="entry name" value="LDL_receptor-like_sf"/>
</dbReference>
<keyword evidence="3" id="KW-0677">Repeat</keyword>
<evidence type="ECO:0000313" key="10">
    <source>
        <dbReference type="EMBL" id="RWS05758.1"/>
    </source>
</evidence>
<keyword evidence="8" id="KW-0325">Glycoprotein</keyword>
<dbReference type="EMBL" id="NCKU01002672">
    <property type="protein sequence ID" value="RWS09055.1"/>
    <property type="molecule type" value="Genomic_DNA"/>
</dbReference>
<sequence>MSLWRKQRNKSDYSTQSFSPQELRYCAEGQYACKGGRACVNSKFICDGSLDCPQGDDEKNCSKKQKCKPGFYQCSRISRCIPLFLVCNGFKDCVNGDDESEEGCLWNARNHNASHSGYRRWSDSNGQSRTRVNVTKITPEIEIRSNNYSHVGSGIFFINFGTTHLSLDSRIFSNKILSFNDLMMFQSSSKDFGDRARN</sequence>
<name>A0A3S4QXV6_9ACAR</name>
<dbReference type="EMBL" id="NCKU01004566">
    <property type="protein sequence ID" value="RWS05758.1"/>
    <property type="molecule type" value="Genomic_DNA"/>
</dbReference>
<reference evidence="11" key="2">
    <citation type="submission" date="2018-11" db="EMBL/GenBank/DDBJ databases">
        <title>Trombidioid mite genomics.</title>
        <authorList>
            <person name="Dong X."/>
        </authorList>
    </citation>
    <scope>NUCLEOTIDE SEQUENCE</scope>
    <source>
        <strain evidence="11">UoL-WK</strain>
    </source>
</reference>
<evidence type="ECO:0000256" key="2">
    <source>
        <dbReference type="ARBA" id="ARBA00022692"/>
    </source>
</evidence>
<evidence type="ECO:0000256" key="9">
    <source>
        <dbReference type="PROSITE-ProRule" id="PRU00124"/>
    </source>
</evidence>
<evidence type="ECO:0000256" key="5">
    <source>
        <dbReference type="ARBA" id="ARBA00023136"/>
    </source>
</evidence>
<keyword evidence="12" id="KW-1185">Reference proteome</keyword>
<evidence type="ECO:0000256" key="1">
    <source>
        <dbReference type="ARBA" id="ARBA00004167"/>
    </source>
</evidence>
<comment type="caution">
    <text evidence="9">Lacks conserved residue(s) required for the propagation of feature annotation.</text>
</comment>
<dbReference type="PROSITE" id="PS01209">
    <property type="entry name" value="LDLRA_1"/>
    <property type="match status" value="2"/>
</dbReference>
<reference evidence="11 12" key="1">
    <citation type="journal article" date="2018" name="Gigascience">
        <title>Genomes of trombidid mites reveal novel predicted allergens and laterally-transferred genes associated with secondary metabolism.</title>
        <authorList>
            <person name="Dong X."/>
            <person name="Chaisiri K."/>
            <person name="Xia D."/>
            <person name="Armstrong S.D."/>
            <person name="Fang Y."/>
            <person name="Donnelly M.J."/>
            <person name="Kadowaki T."/>
            <person name="McGarry J.W."/>
            <person name="Darby A.C."/>
            <person name="Makepeace B.L."/>
        </authorList>
    </citation>
    <scope>NUCLEOTIDE SEQUENCE [LARGE SCALE GENOMIC DNA]</scope>
    <source>
        <strain evidence="11">UoL-WK</strain>
    </source>
</reference>
<evidence type="ECO:0000256" key="7">
    <source>
        <dbReference type="ARBA" id="ARBA00023170"/>
    </source>
</evidence>
<organism evidence="11 12">
    <name type="scientific">Dinothrombium tinctorium</name>
    <dbReference type="NCBI Taxonomy" id="1965070"/>
    <lineage>
        <taxon>Eukaryota</taxon>
        <taxon>Metazoa</taxon>
        <taxon>Ecdysozoa</taxon>
        <taxon>Arthropoda</taxon>
        <taxon>Chelicerata</taxon>
        <taxon>Arachnida</taxon>
        <taxon>Acari</taxon>
        <taxon>Acariformes</taxon>
        <taxon>Trombidiformes</taxon>
        <taxon>Prostigmata</taxon>
        <taxon>Anystina</taxon>
        <taxon>Parasitengona</taxon>
        <taxon>Trombidioidea</taxon>
        <taxon>Trombidiidae</taxon>
        <taxon>Dinothrombium</taxon>
    </lineage>
</organism>
<accession>A0A3S4QXV6</accession>
<protein>
    <submittedName>
        <fullName evidence="11">Uncharacterized protein</fullName>
    </submittedName>
</protein>
<keyword evidence="7" id="KW-0675">Receptor</keyword>
<evidence type="ECO:0000256" key="3">
    <source>
        <dbReference type="ARBA" id="ARBA00022737"/>
    </source>
</evidence>
<comment type="subcellular location">
    <subcellularLocation>
        <location evidence="1">Membrane</location>
        <topology evidence="1">Single-pass membrane protein</topology>
    </subcellularLocation>
</comment>
<dbReference type="SUPFAM" id="SSF57424">
    <property type="entry name" value="LDL receptor-like module"/>
    <property type="match status" value="2"/>
</dbReference>
<keyword evidence="5" id="KW-0472">Membrane</keyword>
<dbReference type="InterPro" id="IPR002172">
    <property type="entry name" value="LDrepeatLR_classA_rpt"/>
</dbReference>
<keyword evidence="4" id="KW-1133">Transmembrane helix</keyword>
<proteinExistence type="predicted"/>
<dbReference type="AlphaFoldDB" id="A0A3S4QXV6"/>
<dbReference type="CDD" id="cd00112">
    <property type="entry name" value="LDLa"/>
    <property type="match status" value="2"/>
</dbReference>
<evidence type="ECO:0000256" key="4">
    <source>
        <dbReference type="ARBA" id="ARBA00022989"/>
    </source>
</evidence>
<feature type="disulfide bond" evidence="9">
    <location>
        <begin position="46"/>
        <end position="61"/>
    </location>
</feature>
<dbReference type="Proteomes" id="UP000285301">
    <property type="component" value="Unassembled WGS sequence"/>
</dbReference>
<dbReference type="InterPro" id="IPR051221">
    <property type="entry name" value="LDLR-related"/>
</dbReference>
<evidence type="ECO:0000256" key="8">
    <source>
        <dbReference type="ARBA" id="ARBA00023180"/>
    </source>
</evidence>
<gene>
    <name evidence="11" type="ORF">B4U79_18136</name>
    <name evidence="10" type="ORF">B4U79_18298</name>
</gene>
<dbReference type="Pfam" id="PF00057">
    <property type="entry name" value="Ldl_recept_a"/>
    <property type="match status" value="2"/>
</dbReference>
<dbReference type="PANTHER" id="PTHR22722">
    <property type="entry name" value="LOW-DENSITY LIPOPROTEIN RECEPTOR-RELATED PROTEIN 2-RELATED"/>
    <property type="match status" value="1"/>
</dbReference>
<dbReference type="SMART" id="SM00192">
    <property type="entry name" value="LDLa"/>
    <property type="match status" value="2"/>
</dbReference>
<dbReference type="GO" id="GO:0005886">
    <property type="term" value="C:plasma membrane"/>
    <property type="evidence" value="ECO:0007669"/>
    <property type="project" value="TreeGrafter"/>
</dbReference>
<dbReference type="STRING" id="1965070.A0A3S4QXV6"/>
<dbReference type="GO" id="GO:0043235">
    <property type="term" value="C:receptor complex"/>
    <property type="evidence" value="ECO:0007669"/>
    <property type="project" value="TreeGrafter"/>
</dbReference>
<dbReference type="OrthoDB" id="6516886at2759"/>
<evidence type="ECO:0000256" key="6">
    <source>
        <dbReference type="ARBA" id="ARBA00023157"/>
    </source>
</evidence>
<evidence type="ECO:0000313" key="11">
    <source>
        <dbReference type="EMBL" id="RWS09055.1"/>
    </source>
</evidence>
<dbReference type="Gene3D" id="4.10.400.10">
    <property type="entry name" value="Low-density Lipoprotein Receptor"/>
    <property type="match status" value="1"/>
</dbReference>
<dbReference type="PRINTS" id="PR00261">
    <property type="entry name" value="LDLRECEPTOR"/>
</dbReference>
<dbReference type="Gene3D" id="2.40.128.620">
    <property type="match status" value="1"/>
</dbReference>
<keyword evidence="2" id="KW-0812">Transmembrane</keyword>